<feature type="transmembrane region" description="Helical" evidence="9">
    <location>
        <begin position="327"/>
        <end position="352"/>
    </location>
</feature>
<sequence length="406" mass="42357">MSLPKKPSLLRMYMNGNIVLQIVVGIVLGAVLAFISPELASKASVVGTLFVKALKAIAPLLVFVLVMASIANHKKSQQTYIKPVLFLYMAGTLIASVTAVVFSFMFPSTLNLLTSNVKQVAPEGISEVLTTLVFNMVDNPVNALVQGNYIGILTWAAAIGFGLGKGSETTKNVLLNLADSVTSVVNIIIRLAPFGIFGLVANTLASTGVEALVDYSHLLLVLISAMLFIALVTNPLLVFIATRSNPYPLVFTCLKESGITAFFTRSSAANIPVNMALCERLKLNEDTYSVSIPLGATINMGGAAITITVLTLAAVNTLNIPVDFVTAVVLSLVAAVSACGSSGVAGGSLLLIPLACSLFNIPNDIAMQVVATGFILGVIQDSAETALNSSTDVLFTAAACKSPSID</sequence>
<comment type="catalytic activity">
    <reaction evidence="9">
        <text>L-serine(in) + Na(+)(in) = L-serine(out) + Na(+)(out)</text>
        <dbReference type="Rhea" id="RHEA:29575"/>
        <dbReference type="ChEBI" id="CHEBI:29101"/>
        <dbReference type="ChEBI" id="CHEBI:33384"/>
    </reaction>
</comment>
<feature type="transmembrane region" description="Helical" evidence="9">
    <location>
        <begin position="12"/>
        <end position="36"/>
    </location>
</feature>
<feature type="transmembrane region" description="Helical" evidence="9">
    <location>
        <begin position="217"/>
        <end position="241"/>
    </location>
</feature>
<evidence type="ECO:0000256" key="4">
    <source>
        <dbReference type="ARBA" id="ARBA00022692"/>
    </source>
</evidence>
<dbReference type="InterPro" id="IPR023025">
    <property type="entry name" value="Ser_Thr_transp_SstT"/>
</dbReference>
<evidence type="ECO:0000256" key="8">
    <source>
        <dbReference type="ARBA" id="ARBA00023136"/>
    </source>
</evidence>
<dbReference type="InterPro" id="IPR036458">
    <property type="entry name" value="Na:dicarbo_symporter_sf"/>
</dbReference>
<dbReference type="GO" id="GO:0004674">
    <property type="term" value="F:protein serine/threonine kinase activity"/>
    <property type="evidence" value="ECO:0007669"/>
    <property type="project" value="UniProtKB-KW"/>
</dbReference>
<dbReference type="Proteomes" id="UP000056090">
    <property type="component" value="Chromosome"/>
</dbReference>
<dbReference type="KEGG" id="aal:EP13_15600"/>
<dbReference type="InterPro" id="IPR001991">
    <property type="entry name" value="Na-dicarboxylate_symporter"/>
</dbReference>
<keyword evidence="6 9" id="KW-0029">Amino-acid transport</keyword>
<dbReference type="EMBL" id="CP008849">
    <property type="protein sequence ID" value="AIF99991.1"/>
    <property type="molecule type" value="Genomic_DNA"/>
</dbReference>
<dbReference type="GO" id="GO:0015826">
    <property type="term" value="P:threonine transport"/>
    <property type="evidence" value="ECO:0007669"/>
    <property type="project" value="InterPro"/>
</dbReference>
<feature type="transmembrane region" description="Helical" evidence="9">
    <location>
        <begin position="85"/>
        <end position="106"/>
    </location>
</feature>
<comment type="similarity">
    <text evidence="9">Belongs to the dicarboxylate/amino acid:cation symporter (DAACS) (TC 2.A.23) family.</text>
</comment>
<keyword evidence="2 9" id="KW-0813">Transport</keyword>
<keyword evidence="5 9" id="KW-0769">Symport</keyword>
<dbReference type="HAMAP" id="MF_01582">
    <property type="entry name" value="Ser_Thr_transp_SstT"/>
    <property type="match status" value="1"/>
</dbReference>
<keyword evidence="3 9" id="KW-1003">Cell membrane</keyword>
<accession>A0A075P2C4</accession>
<keyword evidence="8 9" id="KW-0472">Membrane</keyword>
<dbReference type="FunFam" id="1.10.3860.10:FF:000003">
    <property type="entry name" value="Serine/threonine transporter sstT"/>
    <property type="match status" value="1"/>
</dbReference>
<evidence type="ECO:0000256" key="1">
    <source>
        <dbReference type="ARBA" id="ARBA00004141"/>
    </source>
</evidence>
<evidence type="ECO:0000313" key="10">
    <source>
        <dbReference type="EMBL" id="AIF99991.1"/>
    </source>
</evidence>
<dbReference type="RefSeq" id="WP_044058030.1">
    <property type="nucleotide sequence ID" value="NZ_CBCSKJ010000002.1"/>
</dbReference>
<evidence type="ECO:0000256" key="3">
    <source>
        <dbReference type="ARBA" id="ARBA00022475"/>
    </source>
</evidence>
<feature type="transmembrane region" description="Helical" evidence="9">
    <location>
        <begin position="184"/>
        <end position="205"/>
    </location>
</feature>
<keyword evidence="4 9" id="KW-0812">Transmembrane</keyword>
<proteinExistence type="inferred from homology"/>
<evidence type="ECO:0000256" key="5">
    <source>
        <dbReference type="ARBA" id="ARBA00022847"/>
    </source>
</evidence>
<dbReference type="PANTHER" id="PTHR42865">
    <property type="entry name" value="PROTON/GLUTAMATE-ASPARTATE SYMPORTER"/>
    <property type="match status" value="1"/>
</dbReference>
<dbReference type="GO" id="GO:0005295">
    <property type="term" value="F:neutral L-amino acid:sodium symporter activity"/>
    <property type="evidence" value="ECO:0007669"/>
    <property type="project" value="TreeGrafter"/>
</dbReference>
<feature type="transmembrane region" description="Helical" evidence="9">
    <location>
        <begin position="56"/>
        <end position="73"/>
    </location>
</feature>
<comment type="catalytic activity">
    <reaction evidence="9">
        <text>L-threonine(in) + Na(+)(in) = L-threonine(out) + Na(+)(out)</text>
        <dbReference type="Rhea" id="RHEA:69999"/>
        <dbReference type="ChEBI" id="CHEBI:29101"/>
        <dbReference type="ChEBI" id="CHEBI:57926"/>
    </reaction>
</comment>
<protein>
    <recommendedName>
        <fullName evidence="9">Serine/threonine transporter SstT</fullName>
    </recommendedName>
    <alternativeName>
        <fullName evidence="9">Na(+)/serine-threonine symporter</fullName>
    </alternativeName>
</protein>
<dbReference type="PRINTS" id="PR00173">
    <property type="entry name" value="EDTRNSPORT"/>
</dbReference>
<dbReference type="GeneID" id="78256312"/>
<dbReference type="Gene3D" id="1.10.3860.10">
    <property type="entry name" value="Sodium:dicarboxylate symporter"/>
    <property type="match status" value="1"/>
</dbReference>
<dbReference type="NCBIfam" id="NF010151">
    <property type="entry name" value="PRK13628.1"/>
    <property type="match status" value="1"/>
</dbReference>
<keyword evidence="10" id="KW-0723">Serine/threonine-protein kinase</keyword>
<evidence type="ECO:0000256" key="7">
    <source>
        <dbReference type="ARBA" id="ARBA00022989"/>
    </source>
</evidence>
<evidence type="ECO:0000256" key="9">
    <source>
        <dbReference type="HAMAP-Rule" id="MF_01582"/>
    </source>
</evidence>
<keyword evidence="7 9" id="KW-1133">Transmembrane helix</keyword>
<keyword evidence="10" id="KW-0808">Transferase</keyword>
<dbReference type="GO" id="GO:0005886">
    <property type="term" value="C:plasma membrane"/>
    <property type="evidence" value="ECO:0007669"/>
    <property type="project" value="UniProtKB-SubCell"/>
</dbReference>
<dbReference type="GO" id="GO:0032329">
    <property type="term" value="P:serine transport"/>
    <property type="evidence" value="ECO:0007669"/>
    <property type="project" value="InterPro"/>
</dbReference>
<feature type="transmembrane region" description="Helical" evidence="9">
    <location>
        <begin position="143"/>
        <end position="163"/>
    </location>
</feature>
<reference evidence="10 11" key="1">
    <citation type="submission" date="2014-06" db="EMBL/GenBank/DDBJ databases">
        <title>Genomes of Alteromonas australica, a world apart.</title>
        <authorList>
            <person name="Gonzaga A."/>
            <person name="Lopez-Perez M."/>
            <person name="Rodriguez-Valera F."/>
        </authorList>
    </citation>
    <scope>NUCLEOTIDE SEQUENCE [LARGE SCALE GENOMIC DNA]</scope>
    <source>
        <strain evidence="10 11">H 17</strain>
    </source>
</reference>
<organism evidence="10 11">
    <name type="scientific">Alteromonas australica</name>
    <dbReference type="NCBI Taxonomy" id="589873"/>
    <lineage>
        <taxon>Bacteria</taxon>
        <taxon>Pseudomonadati</taxon>
        <taxon>Pseudomonadota</taxon>
        <taxon>Gammaproteobacteria</taxon>
        <taxon>Alteromonadales</taxon>
        <taxon>Alteromonadaceae</taxon>
        <taxon>Alteromonas/Salinimonas group</taxon>
        <taxon>Alteromonas</taxon>
    </lineage>
</organism>
<feature type="transmembrane region" description="Helical" evidence="9">
    <location>
        <begin position="290"/>
        <end position="315"/>
    </location>
</feature>
<dbReference type="AlphaFoldDB" id="A0A075P2C4"/>
<evidence type="ECO:0000256" key="2">
    <source>
        <dbReference type="ARBA" id="ARBA00022448"/>
    </source>
</evidence>
<dbReference type="Pfam" id="PF00375">
    <property type="entry name" value="SDF"/>
    <property type="match status" value="1"/>
</dbReference>
<dbReference type="eggNOG" id="COG3633">
    <property type="taxonomic scope" value="Bacteria"/>
</dbReference>
<keyword evidence="11" id="KW-1185">Reference proteome</keyword>
<gene>
    <name evidence="9" type="primary">sstT</name>
    <name evidence="10" type="ORF">EP13_15600</name>
</gene>
<comment type="subcellular location">
    <subcellularLocation>
        <location evidence="9">Cell membrane</location>
        <topology evidence="9">Multi-pass membrane protein</topology>
    </subcellularLocation>
    <subcellularLocation>
        <location evidence="1">Membrane</location>
        <topology evidence="1">Multi-pass membrane protein</topology>
    </subcellularLocation>
</comment>
<name>A0A075P2C4_9ALTE</name>
<comment type="function">
    <text evidence="9">Involved in the import of serine and threonine into the cell, with the concomitant import of sodium (symport system).</text>
</comment>
<dbReference type="PANTHER" id="PTHR42865:SF8">
    <property type="entry name" value="SERINE_THREONINE TRANSPORTER SSTT"/>
    <property type="match status" value="1"/>
</dbReference>
<evidence type="ECO:0000256" key="6">
    <source>
        <dbReference type="ARBA" id="ARBA00022970"/>
    </source>
</evidence>
<evidence type="ECO:0000313" key="11">
    <source>
        <dbReference type="Proteomes" id="UP000056090"/>
    </source>
</evidence>
<dbReference type="SUPFAM" id="SSF118215">
    <property type="entry name" value="Proton glutamate symport protein"/>
    <property type="match status" value="1"/>
</dbReference>
<keyword evidence="10" id="KW-0418">Kinase</keyword>